<evidence type="ECO:0000256" key="1">
    <source>
        <dbReference type="SAM" id="MobiDB-lite"/>
    </source>
</evidence>
<reference evidence="2" key="1">
    <citation type="submission" date="2023-03" db="UniProtKB">
        <authorList>
            <consortium name="EnsemblPlants"/>
        </authorList>
    </citation>
    <scope>IDENTIFICATION</scope>
</reference>
<feature type="region of interest" description="Disordered" evidence="1">
    <location>
        <begin position="130"/>
        <end position="154"/>
    </location>
</feature>
<accession>A0A9I9E9W8</accession>
<organism evidence="2">
    <name type="scientific">Cucumis melo</name>
    <name type="common">Muskmelon</name>
    <dbReference type="NCBI Taxonomy" id="3656"/>
    <lineage>
        <taxon>Eukaryota</taxon>
        <taxon>Viridiplantae</taxon>
        <taxon>Streptophyta</taxon>
        <taxon>Embryophyta</taxon>
        <taxon>Tracheophyta</taxon>
        <taxon>Spermatophyta</taxon>
        <taxon>Magnoliopsida</taxon>
        <taxon>eudicotyledons</taxon>
        <taxon>Gunneridae</taxon>
        <taxon>Pentapetalae</taxon>
        <taxon>rosids</taxon>
        <taxon>fabids</taxon>
        <taxon>Cucurbitales</taxon>
        <taxon>Cucurbitaceae</taxon>
        <taxon>Benincaseae</taxon>
        <taxon>Cucumis</taxon>
    </lineage>
</organism>
<dbReference type="AlphaFoldDB" id="A0A9I9E9W8"/>
<feature type="compositionally biased region" description="Polar residues" evidence="1">
    <location>
        <begin position="141"/>
        <end position="154"/>
    </location>
</feature>
<evidence type="ECO:0000313" key="2">
    <source>
        <dbReference type="EnsemblPlants" id="MELO3C030855.2.1"/>
    </source>
</evidence>
<dbReference type="EnsemblPlants" id="MELO3C030855.2.1">
    <property type="protein sequence ID" value="MELO3C030855.2.1"/>
    <property type="gene ID" value="MELO3C030855.2"/>
</dbReference>
<protein>
    <recommendedName>
        <fullName evidence="3">CACTA en-spm transposon protein</fullName>
    </recommendedName>
</protein>
<name>A0A9I9E9W8_CUCME</name>
<evidence type="ECO:0008006" key="3">
    <source>
        <dbReference type="Google" id="ProtNLM"/>
    </source>
</evidence>
<proteinExistence type="predicted"/>
<sequence length="154" mass="18316">METHCIGYPYSHVTYTNALDHCVCIKYKVSHIHKLKPRGEKGGDRSTLVFHRHCRRRLPLPSLAAVCHFRFVEHQMLTTFKEFRADCHRHFKKYNDPKEARANPPNALVGRHEDWHFLCDNYIRRAFQEKSRTNKAAKQKQPYNHSNRSKSFLQ</sequence>
<dbReference type="Gramene" id="MELO3C030855.2.1">
    <property type="protein sequence ID" value="MELO3C030855.2.1"/>
    <property type="gene ID" value="MELO3C030855.2"/>
</dbReference>